<feature type="transmembrane region" description="Helical" evidence="5">
    <location>
        <begin position="229"/>
        <end position="246"/>
    </location>
</feature>
<dbReference type="STRING" id="692418.SAMN04488029_2019"/>
<feature type="transmembrane region" description="Helical" evidence="5">
    <location>
        <begin position="100"/>
        <end position="116"/>
    </location>
</feature>
<dbReference type="EMBL" id="FWYF01000002">
    <property type="protein sequence ID" value="SMD34460.1"/>
    <property type="molecule type" value="Genomic_DNA"/>
</dbReference>
<keyword evidence="3 5" id="KW-1133">Transmembrane helix</keyword>
<keyword evidence="7" id="KW-1185">Reference proteome</keyword>
<feature type="transmembrane region" description="Helical" evidence="5">
    <location>
        <begin position="61"/>
        <end position="80"/>
    </location>
</feature>
<keyword evidence="2 5" id="KW-0812">Transmembrane</keyword>
<feature type="transmembrane region" description="Helical" evidence="5">
    <location>
        <begin position="136"/>
        <end position="155"/>
    </location>
</feature>
<feature type="transmembrane region" description="Helical" evidence="5">
    <location>
        <begin position="167"/>
        <end position="186"/>
    </location>
</feature>
<organism evidence="6 7">
    <name type="scientific">Reichenbachiella faecimaris</name>
    <dbReference type="NCBI Taxonomy" id="692418"/>
    <lineage>
        <taxon>Bacteria</taxon>
        <taxon>Pseudomonadati</taxon>
        <taxon>Bacteroidota</taxon>
        <taxon>Cytophagia</taxon>
        <taxon>Cytophagales</taxon>
        <taxon>Reichenbachiellaceae</taxon>
        <taxon>Reichenbachiella</taxon>
    </lineage>
</organism>
<dbReference type="RefSeq" id="WP_084372696.1">
    <property type="nucleotide sequence ID" value="NZ_FWYF01000002.1"/>
</dbReference>
<gene>
    <name evidence="6" type="ORF">SAMN04488029_2019</name>
</gene>
<sequence>MIVNSTVLFISALLGGLYALRVTKTKESQVKSVLVFAGSFLFSITIIHILPELFETHKNQFHIGLFILGGFFFQQVLEYFTSGVEHGHMHVHNHGNEHSAWSGFSLMAALCIHAFLEGTILAHPGVIHDSHSQGSLLTGVVLHKIPAALALMTVLSCHYEKRQTQLILLLIFALASPLGVVAGHWLSPMGLFSDHGMVMLFAFVAGNFLHISTTIFIESSPEHHWNSKKLIISLLGAGLAILAEAFY</sequence>
<dbReference type="GO" id="GO:0016020">
    <property type="term" value="C:membrane"/>
    <property type="evidence" value="ECO:0007669"/>
    <property type="project" value="UniProtKB-SubCell"/>
</dbReference>
<feature type="transmembrane region" description="Helical" evidence="5">
    <location>
        <begin position="6"/>
        <end position="23"/>
    </location>
</feature>
<accession>A0A1W2GCS5</accession>
<dbReference type="PANTHER" id="PTHR11040:SF44">
    <property type="entry name" value="PROTEIN ZNTC-RELATED"/>
    <property type="match status" value="1"/>
</dbReference>
<keyword evidence="4 5" id="KW-0472">Membrane</keyword>
<evidence type="ECO:0000256" key="3">
    <source>
        <dbReference type="ARBA" id="ARBA00022989"/>
    </source>
</evidence>
<evidence type="ECO:0000313" key="7">
    <source>
        <dbReference type="Proteomes" id="UP000192472"/>
    </source>
</evidence>
<evidence type="ECO:0000256" key="1">
    <source>
        <dbReference type="ARBA" id="ARBA00004141"/>
    </source>
</evidence>
<comment type="subcellular location">
    <subcellularLocation>
        <location evidence="1">Membrane</location>
        <topology evidence="1">Multi-pass membrane protein</topology>
    </subcellularLocation>
</comment>
<feature type="transmembrane region" description="Helical" evidence="5">
    <location>
        <begin position="30"/>
        <end position="49"/>
    </location>
</feature>
<dbReference type="InterPro" id="IPR003689">
    <property type="entry name" value="ZIP"/>
</dbReference>
<evidence type="ECO:0000256" key="5">
    <source>
        <dbReference type="SAM" id="Phobius"/>
    </source>
</evidence>
<dbReference type="OrthoDB" id="654481at2"/>
<feature type="transmembrane region" description="Helical" evidence="5">
    <location>
        <begin position="198"/>
        <end position="217"/>
    </location>
</feature>
<dbReference type="AlphaFoldDB" id="A0A1W2GCS5"/>
<dbReference type="PANTHER" id="PTHR11040">
    <property type="entry name" value="ZINC/IRON TRANSPORTER"/>
    <property type="match status" value="1"/>
</dbReference>
<dbReference type="Proteomes" id="UP000192472">
    <property type="component" value="Unassembled WGS sequence"/>
</dbReference>
<evidence type="ECO:0000256" key="2">
    <source>
        <dbReference type="ARBA" id="ARBA00022692"/>
    </source>
</evidence>
<proteinExistence type="predicted"/>
<protein>
    <submittedName>
        <fullName evidence="6">Zinc transporter ZupT</fullName>
    </submittedName>
</protein>
<reference evidence="6 7" key="1">
    <citation type="submission" date="2017-04" db="EMBL/GenBank/DDBJ databases">
        <authorList>
            <person name="Afonso C.L."/>
            <person name="Miller P.J."/>
            <person name="Scott M.A."/>
            <person name="Spackman E."/>
            <person name="Goraichik I."/>
            <person name="Dimitrov K.M."/>
            <person name="Suarez D.L."/>
            <person name="Swayne D.E."/>
        </authorList>
    </citation>
    <scope>NUCLEOTIDE SEQUENCE [LARGE SCALE GENOMIC DNA]</scope>
    <source>
        <strain evidence="6 7">DSM 26133</strain>
    </source>
</reference>
<dbReference type="Pfam" id="PF02535">
    <property type="entry name" value="Zip"/>
    <property type="match status" value="1"/>
</dbReference>
<evidence type="ECO:0000256" key="4">
    <source>
        <dbReference type="ARBA" id="ARBA00023136"/>
    </source>
</evidence>
<evidence type="ECO:0000313" key="6">
    <source>
        <dbReference type="EMBL" id="SMD34460.1"/>
    </source>
</evidence>
<dbReference type="GO" id="GO:0005385">
    <property type="term" value="F:zinc ion transmembrane transporter activity"/>
    <property type="evidence" value="ECO:0007669"/>
    <property type="project" value="TreeGrafter"/>
</dbReference>
<name>A0A1W2GCS5_REIFA</name>